<organism evidence="1 2">
    <name type="scientific">Labrys miyagiensis</name>
    <dbReference type="NCBI Taxonomy" id="346912"/>
    <lineage>
        <taxon>Bacteria</taxon>
        <taxon>Pseudomonadati</taxon>
        <taxon>Pseudomonadota</taxon>
        <taxon>Alphaproteobacteria</taxon>
        <taxon>Hyphomicrobiales</taxon>
        <taxon>Xanthobacteraceae</taxon>
        <taxon>Labrys</taxon>
    </lineage>
</organism>
<name>A0ABQ6CGQ1_9HYPH</name>
<sequence>MAEKTILLGTDVATFVLFHPDDLTHRARDPLDWYSYDFAYGSESAAGRLIAFCTGSDGGYAIRLTTGDLTPAEAADACPSWSFPLIVRHGRILLDNTDALPSDEQMRDLSAIGDHWFELANGAYHVTVHPIAWRDPGNSAREAGTIRPNYVIQFQPVADIAGIPVAATPPDIRPDRDWTPRLLDNAASEELYRWPEALRGPMHYPSLAVPDTMALLPRQFARLCVGDDIAEAAFPKTIQRAARAEGFVVAPSFETGAYAILARQSQLSWRGDEKAVLGMNGLCLVRLVQGGPAASLRPVEIAPVEKPDMTGDPAAAQALKAKLIMQVNGNPAVQARLGHPSFETERLAALISPEAVTTWALMHLDLPFAMRVKGYASPVAGRLRMLHDLLDTGTPPSSPAPASGLMNWSHKGLWAN</sequence>
<protein>
    <submittedName>
        <fullName evidence="1">Uncharacterized protein</fullName>
    </submittedName>
</protein>
<evidence type="ECO:0000313" key="2">
    <source>
        <dbReference type="Proteomes" id="UP001156882"/>
    </source>
</evidence>
<evidence type="ECO:0000313" key="1">
    <source>
        <dbReference type="EMBL" id="GLS19517.1"/>
    </source>
</evidence>
<comment type="caution">
    <text evidence="1">The sequence shown here is derived from an EMBL/GenBank/DDBJ whole genome shotgun (WGS) entry which is preliminary data.</text>
</comment>
<reference evidence="2" key="1">
    <citation type="journal article" date="2019" name="Int. J. Syst. Evol. Microbiol.">
        <title>The Global Catalogue of Microorganisms (GCM) 10K type strain sequencing project: providing services to taxonomists for standard genome sequencing and annotation.</title>
        <authorList>
            <consortium name="The Broad Institute Genomics Platform"/>
            <consortium name="The Broad Institute Genome Sequencing Center for Infectious Disease"/>
            <person name="Wu L."/>
            <person name="Ma J."/>
        </authorList>
    </citation>
    <scope>NUCLEOTIDE SEQUENCE [LARGE SCALE GENOMIC DNA]</scope>
    <source>
        <strain evidence="2">NBRC 101365</strain>
    </source>
</reference>
<dbReference type="RefSeq" id="WP_284312477.1">
    <property type="nucleotide sequence ID" value="NZ_BSPC01000023.1"/>
</dbReference>
<accession>A0ABQ6CGQ1</accession>
<dbReference type="Proteomes" id="UP001156882">
    <property type="component" value="Unassembled WGS sequence"/>
</dbReference>
<dbReference type="Pfam" id="PF19923">
    <property type="entry name" value="DUF6386"/>
    <property type="match status" value="1"/>
</dbReference>
<dbReference type="EMBL" id="BSPC01000023">
    <property type="protein sequence ID" value="GLS19517.1"/>
    <property type="molecule type" value="Genomic_DNA"/>
</dbReference>
<keyword evidence="2" id="KW-1185">Reference proteome</keyword>
<gene>
    <name evidence="1" type="ORF">GCM10007874_25340</name>
</gene>
<dbReference type="InterPro" id="IPR045665">
    <property type="entry name" value="DUF6386"/>
</dbReference>
<proteinExistence type="predicted"/>